<evidence type="ECO:0008006" key="3">
    <source>
        <dbReference type="Google" id="ProtNLM"/>
    </source>
</evidence>
<dbReference type="EMBL" id="JAVDVC010000001">
    <property type="protein sequence ID" value="MDR6956589.1"/>
    <property type="molecule type" value="Genomic_DNA"/>
</dbReference>
<dbReference type="InterPro" id="IPR019648">
    <property type="entry name" value="YebY"/>
</dbReference>
<dbReference type="AlphaFoldDB" id="A0AAW8M486"/>
<dbReference type="RefSeq" id="WP_310356086.1">
    <property type="nucleotide sequence ID" value="NZ_JAVDVC010000001.1"/>
</dbReference>
<reference evidence="1" key="1">
    <citation type="submission" date="2023-07" db="EMBL/GenBank/DDBJ databases">
        <title>Sorghum-associated microbial communities from plants grown in Nebraska, USA.</title>
        <authorList>
            <person name="Schachtman D."/>
        </authorList>
    </citation>
    <scope>NUCLEOTIDE SEQUENCE</scope>
    <source>
        <strain evidence="1">3432</strain>
    </source>
</reference>
<organism evidence="1 2">
    <name type="scientific">Pseudomonas brassicacearum</name>
    <dbReference type="NCBI Taxonomy" id="930166"/>
    <lineage>
        <taxon>Bacteria</taxon>
        <taxon>Pseudomonadati</taxon>
        <taxon>Pseudomonadota</taxon>
        <taxon>Gammaproteobacteria</taxon>
        <taxon>Pseudomonadales</taxon>
        <taxon>Pseudomonadaceae</taxon>
        <taxon>Pseudomonas</taxon>
    </lineage>
</organism>
<gene>
    <name evidence="1" type="ORF">J2W43_000552</name>
</gene>
<protein>
    <recommendedName>
        <fullName evidence="3">DUF2511 domain-containing protein</fullName>
    </recommendedName>
</protein>
<name>A0AAW8M486_9PSED</name>
<proteinExistence type="predicted"/>
<comment type="caution">
    <text evidence="1">The sequence shown here is derived from an EMBL/GenBank/DDBJ whole genome shotgun (WGS) entry which is preliminary data.</text>
</comment>
<sequence>MRKGLNGWGAVGMFILLISGGEASAGELNVTSTEYGDTWPFTVDSVVLLCDENPPKALARTPDGSVYALSGSARSKAKTQGWLDGYTITKPSKTMPSVPMDYSHIVQRAQELCLNR</sequence>
<dbReference type="Pfam" id="PF10709">
    <property type="entry name" value="DUF2511"/>
    <property type="match status" value="1"/>
</dbReference>
<evidence type="ECO:0000313" key="2">
    <source>
        <dbReference type="Proteomes" id="UP001252613"/>
    </source>
</evidence>
<evidence type="ECO:0000313" key="1">
    <source>
        <dbReference type="EMBL" id="MDR6956589.1"/>
    </source>
</evidence>
<dbReference type="Proteomes" id="UP001252613">
    <property type="component" value="Unassembled WGS sequence"/>
</dbReference>
<accession>A0AAW8M486</accession>